<feature type="compositionally biased region" description="Basic residues" evidence="1">
    <location>
        <begin position="7"/>
        <end position="20"/>
    </location>
</feature>
<name>M1E0P8_SOLTU</name>
<sequence>MALRNQIRPKNKRKEFRNGRLKCLKEDSSLVLRPIAPTNEPVEDPRARGRSRGRGRRRGRGQGRVAPARSGALVENALREEVPSAPQEEVQGNAEIEDEEDVGPEGDV</sequence>
<keyword evidence="3" id="KW-1185">Reference proteome</keyword>
<dbReference type="Proteomes" id="UP000011115">
    <property type="component" value="Unassembled WGS sequence"/>
</dbReference>
<feature type="region of interest" description="Disordered" evidence="1">
    <location>
        <begin position="32"/>
        <end position="108"/>
    </location>
</feature>
<dbReference type="HOGENOM" id="CLU_2201721_0_0_1"/>
<proteinExistence type="predicted"/>
<dbReference type="AlphaFoldDB" id="M1E0P8"/>
<feature type="region of interest" description="Disordered" evidence="1">
    <location>
        <begin position="1"/>
        <end position="20"/>
    </location>
</feature>
<dbReference type="EnsemblPlants" id="PGSC0003DMT400097470">
    <property type="protein sequence ID" value="PGSC0003DMT400097470"/>
    <property type="gene ID" value="PGSC0003DMG400047041"/>
</dbReference>
<protein>
    <submittedName>
        <fullName evidence="2">Uncharacterized protein</fullName>
    </submittedName>
</protein>
<evidence type="ECO:0000256" key="1">
    <source>
        <dbReference type="SAM" id="MobiDB-lite"/>
    </source>
</evidence>
<organism evidence="2 3">
    <name type="scientific">Solanum tuberosum</name>
    <name type="common">Potato</name>
    <dbReference type="NCBI Taxonomy" id="4113"/>
    <lineage>
        <taxon>Eukaryota</taxon>
        <taxon>Viridiplantae</taxon>
        <taxon>Streptophyta</taxon>
        <taxon>Embryophyta</taxon>
        <taxon>Tracheophyta</taxon>
        <taxon>Spermatophyta</taxon>
        <taxon>Magnoliopsida</taxon>
        <taxon>eudicotyledons</taxon>
        <taxon>Gunneridae</taxon>
        <taxon>Pentapetalae</taxon>
        <taxon>asterids</taxon>
        <taxon>lamiids</taxon>
        <taxon>Solanales</taxon>
        <taxon>Solanaceae</taxon>
        <taxon>Solanoideae</taxon>
        <taxon>Solaneae</taxon>
        <taxon>Solanum</taxon>
    </lineage>
</organism>
<feature type="compositionally biased region" description="Basic residues" evidence="1">
    <location>
        <begin position="48"/>
        <end position="61"/>
    </location>
</feature>
<accession>M1E0P8</accession>
<dbReference type="PaxDb" id="4113-PGSC0003DMT400097470"/>
<evidence type="ECO:0000313" key="2">
    <source>
        <dbReference type="EnsemblPlants" id="PGSC0003DMT400097470"/>
    </source>
</evidence>
<reference evidence="3" key="1">
    <citation type="journal article" date="2011" name="Nature">
        <title>Genome sequence and analysis of the tuber crop potato.</title>
        <authorList>
            <consortium name="The Potato Genome Sequencing Consortium"/>
        </authorList>
    </citation>
    <scope>NUCLEOTIDE SEQUENCE [LARGE SCALE GENOMIC DNA]</scope>
    <source>
        <strain evidence="3">cv. DM1-3 516 R44</strain>
    </source>
</reference>
<dbReference type="Gramene" id="PGSC0003DMT400097470">
    <property type="protein sequence ID" value="PGSC0003DMT400097470"/>
    <property type="gene ID" value="PGSC0003DMG400047041"/>
</dbReference>
<evidence type="ECO:0000313" key="3">
    <source>
        <dbReference type="Proteomes" id="UP000011115"/>
    </source>
</evidence>
<feature type="compositionally biased region" description="Acidic residues" evidence="1">
    <location>
        <begin position="95"/>
        <end position="108"/>
    </location>
</feature>
<reference evidence="2" key="2">
    <citation type="submission" date="2015-06" db="UniProtKB">
        <authorList>
            <consortium name="EnsemblPlants"/>
        </authorList>
    </citation>
    <scope>IDENTIFICATION</scope>
    <source>
        <strain evidence="2">DM1-3 516 R44</strain>
    </source>
</reference>
<dbReference type="InParanoid" id="M1E0P8"/>